<dbReference type="Pfam" id="PF10373">
    <property type="entry name" value="EST1_DNA_bind"/>
    <property type="match status" value="1"/>
</dbReference>
<reference evidence="4" key="1">
    <citation type="journal article" date="2012" name="MBio">
        <title>Comparative genome analysis of Trichophyton rubrum and related dermatophytes reveals candidate genes involved in infection.</title>
        <authorList>
            <person name="Martinez D.A."/>
            <person name="Oliver B.G."/>
            <person name="Graeser Y."/>
            <person name="Goldberg J.M."/>
            <person name="Li W."/>
            <person name="Martinez-Rossi N.M."/>
            <person name="Monod M."/>
            <person name="Shelest E."/>
            <person name="Barton R.C."/>
            <person name="Birch E."/>
            <person name="Brakhage A.A."/>
            <person name="Chen Z."/>
            <person name="Gurr S.J."/>
            <person name="Heiman D."/>
            <person name="Heitman J."/>
            <person name="Kosti I."/>
            <person name="Rossi A."/>
            <person name="Saif S."/>
            <person name="Samalova M."/>
            <person name="Saunders C.W."/>
            <person name="Shea T."/>
            <person name="Summerbell R.C."/>
            <person name="Xu J."/>
            <person name="Young S."/>
            <person name="Zeng Q."/>
            <person name="Birren B.W."/>
            <person name="Cuomo C.A."/>
            <person name="White T.C."/>
        </authorList>
    </citation>
    <scope>NUCLEOTIDE SEQUENCE [LARGE SCALE GENOMIC DNA]</scope>
    <source>
        <strain evidence="4">ATCC MYA-4605 / CBS 113480</strain>
    </source>
</reference>
<keyword evidence="4" id="KW-1185">Reference proteome</keyword>
<dbReference type="PANTHER" id="PTHR15696:SF0">
    <property type="entry name" value="TELOMERASE-BINDING PROTEIN EST1A"/>
    <property type="match status" value="1"/>
</dbReference>
<dbReference type="OMA" id="MWRYGVH"/>
<name>C5FVU8_ARTOC</name>
<sequence>MLRVNHVNDTAACPGGDGHRRHGTSWSSFDQIEQSPSSSPSPSPTPSASVSVSVSRTSRQDSETGRTRSPDTSGLRNLNLQELTPKTVSREQSRSGRSSPLEQQKNATPRKRPASQRDDDDELDFQAGLRSKRCSHSHSRTVERGGVVFHTRPAVADGLLGEAIDDGQSVDFLPHSIPCSPDLFLQPETRQIAEDQLIVEVQGIYSGLVVVEKKCVEVDMQQLNSRSELSNDQWKALIAIHRTLLHEHHDFFLASQHPSATDRLRKLATEYGMPARMWRHGVHSFLELLRHRLPGSLEHMISFIYTAYSMMTLLLESVPAFVNIWIECLGDLARYRMAVEEVDMYDRENWAEVARHWYRTAADKGPNVGRIQHHSAVLARPHILSQLFYYTKSLVCVEPFPSSKESILLLFNPLLEDEQKQKQTNPKQPRHPPALTSFVKAHGIMFKKESVLSFLRYSLQFFYSLPQHIGRTGEKFREQGVYMSCSNFATLFINDDTLAPATNTLTATYTAAIATPAESRVTSARTYWGRCDQTPTFLSLLDTIPDSSTTRFSSSLCPFYYKVYLSMHTFALILRQIGDKNVLPAVHVSLAFLLTLSLTPEAMHTFEPLIPFRDIVTFLNTLNRQRVSESKIASDEFPLPECQDVRVRYHLPEDFALRGLDWARLYFPDGHFVNQELAEDEERMLELPSTALVRTERCLWLGYRLASMDRWFTYDPSLRRFKIKDLVPQLERCSERAAFFKKAAEVLTGTESST</sequence>
<protein>
    <recommendedName>
        <fullName evidence="2">DNA/RNA-binding domain-containing protein</fullName>
    </recommendedName>
</protein>
<dbReference type="eggNOG" id="ENOG502QRU3">
    <property type="taxonomic scope" value="Eukaryota"/>
</dbReference>
<feature type="compositionally biased region" description="Low complexity" evidence="1">
    <location>
        <begin position="46"/>
        <end position="57"/>
    </location>
</feature>
<evidence type="ECO:0000313" key="4">
    <source>
        <dbReference type="Proteomes" id="UP000002035"/>
    </source>
</evidence>
<feature type="compositionally biased region" description="Polar residues" evidence="1">
    <location>
        <begin position="95"/>
        <end position="107"/>
    </location>
</feature>
<dbReference type="OrthoDB" id="4180531at2759"/>
<dbReference type="Proteomes" id="UP000002035">
    <property type="component" value="Unassembled WGS sequence"/>
</dbReference>
<dbReference type="HOGENOM" id="CLU_010014_4_1_1"/>
<evidence type="ECO:0000313" key="3">
    <source>
        <dbReference type="EMBL" id="EEQ34032.1"/>
    </source>
</evidence>
<dbReference type="GO" id="GO:0000184">
    <property type="term" value="P:nuclear-transcribed mRNA catabolic process, nonsense-mediated decay"/>
    <property type="evidence" value="ECO:0007669"/>
    <property type="project" value="TreeGrafter"/>
</dbReference>
<dbReference type="GO" id="GO:0070034">
    <property type="term" value="F:telomerase RNA binding"/>
    <property type="evidence" value="ECO:0007669"/>
    <property type="project" value="TreeGrafter"/>
</dbReference>
<dbReference type="VEuPathDB" id="FungiDB:MCYG_06851"/>
<dbReference type="Gene3D" id="1.25.40.10">
    <property type="entry name" value="Tetratricopeptide repeat domain"/>
    <property type="match status" value="1"/>
</dbReference>
<feature type="compositionally biased region" description="Basic and acidic residues" evidence="1">
    <location>
        <begin position="58"/>
        <end position="69"/>
    </location>
</feature>
<dbReference type="GO" id="GO:0042162">
    <property type="term" value="F:telomeric DNA binding"/>
    <property type="evidence" value="ECO:0007669"/>
    <property type="project" value="TreeGrafter"/>
</dbReference>
<accession>C5FVU8</accession>
<evidence type="ECO:0000259" key="2">
    <source>
        <dbReference type="Pfam" id="PF10373"/>
    </source>
</evidence>
<feature type="domain" description="DNA/RNA-binding" evidence="2">
    <location>
        <begin position="354"/>
        <end position="451"/>
    </location>
</feature>
<dbReference type="GeneID" id="9227929"/>
<feature type="compositionally biased region" description="Polar residues" evidence="1">
    <location>
        <begin position="24"/>
        <end position="34"/>
    </location>
</feature>
<proteinExistence type="predicted"/>
<dbReference type="InterPro" id="IPR045153">
    <property type="entry name" value="Est1/Ebs1-like"/>
</dbReference>
<dbReference type="STRING" id="554155.C5FVU8"/>
<dbReference type="GO" id="GO:0005697">
    <property type="term" value="C:telomerase holoenzyme complex"/>
    <property type="evidence" value="ECO:0007669"/>
    <property type="project" value="TreeGrafter"/>
</dbReference>
<dbReference type="EMBL" id="DS995706">
    <property type="protein sequence ID" value="EEQ34032.1"/>
    <property type="molecule type" value="Genomic_DNA"/>
</dbReference>
<evidence type="ECO:0000256" key="1">
    <source>
        <dbReference type="SAM" id="MobiDB-lite"/>
    </source>
</evidence>
<dbReference type="InterPro" id="IPR011990">
    <property type="entry name" value="TPR-like_helical_dom_sf"/>
</dbReference>
<feature type="region of interest" description="Disordered" evidence="1">
    <location>
        <begin position="1"/>
        <end position="121"/>
    </location>
</feature>
<dbReference type="PANTHER" id="PTHR15696">
    <property type="entry name" value="SMG-7 SUPPRESSOR WITH MORPHOLOGICAL EFFECT ON GENITALIA PROTEIN 7"/>
    <property type="match status" value="1"/>
</dbReference>
<dbReference type="RefSeq" id="XP_002844887.1">
    <property type="nucleotide sequence ID" value="XM_002844841.1"/>
</dbReference>
<dbReference type="FunFam" id="1.25.40.10:FF:000202">
    <property type="entry name" value="Unplaced genomic scaffold supercont1.7, whole genome shotgun sequence"/>
    <property type="match status" value="1"/>
</dbReference>
<dbReference type="InterPro" id="IPR018834">
    <property type="entry name" value="DNA/RNA-bd_Est1-type"/>
</dbReference>
<dbReference type="SUPFAM" id="SSF48452">
    <property type="entry name" value="TPR-like"/>
    <property type="match status" value="1"/>
</dbReference>
<dbReference type="AlphaFoldDB" id="C5FVU8"/>
<gene>
    <name evidence="3" type="ORF">MCYG_06851</name>
</gene>
<organism evidence="3 4">
    <name type="scientific">Arthroderma otae (strain ATCC MYA-4605 / CBS 113480)</name>
    <name type="common">Microsporum canis</name>
    <dbReference type="NCBI Taxonomy" id="554155"/>
    <lineage>
        <taxon>Eukaryota</taxon>
        <taxon>Fungi</taxon>
        <taxon>Dikarya</taxon>
        <taxon>Ascomycota</taxon>
        <taxon>Pezizomycotina</taxon>
        <taxon>Eurotiomycetes</taxon>
        <taxon>Eurotiomycetidae</taxon>
        <taxon>Onygenales</taxon>
        <taxon>Arthrodermataceae</taxon>
        <taxon>Microsporum</taxon>
    </lineage>
</organism>
<feature type="compositionally biased region" description="Polar residues" evidence="1">
    <location>
        <begin position="70"/>
        <end position="87"/>
    </location>
</feature>